<name>A0A919DTZ5_9ACTN</name>
<dbReference type="InterPro" id="IPR009081">
    <property type="entry name" value="PP-bd_ACP"/>
</dbReference>
<dbReference type="GO" id="GO:0044550">
    <property type="term" value="P:secondary metabolite biosynthetic process"/>
    <property type="evidence" value="ECO:0007669"/>
    <property type="project" value="TreeGrafter"/>
</dbReference>
<dbReference type="GO" id="GO:0031177">
    <property type="term" value="F:phosphopantetheine binding"/>
    <property type="evidence" value="ECO:0007669"/>
    <property type="project" value="InterPro"/>
</dbReference>
<dbReference type="Pfam" id="PF00550">
    <property type="entry name" value="PP-binding"/>
    <property type="match status" value="1"/>
</dbReference>
<evidence type="ECO:0000256" key="1">
    <source>
        <dbReference type="ARBA" id="ARBA00022450"/>
    </source>
</evidence>
<keyword evidence="1" id="KW-0596">Phosphopantetheine</keyword>
<dbReference type="GO" id="GO:0043041">
    <property type="term" value="P:amino acid activation for nonribosomal peptide biosynthetic process"/>
    <property type="evidence" value="ECO:0007669"/>
    <property type="project" value="TreeGrafter"/>
</dbReference>
<reference evidence="4" key="2">
    <citation type="submission" date="2020-09" db="EMBL/GenBank/DDBJ databases">
        <authorList>
            <person name="Sun Q."/>
            <person name="Ohkuma M."/>
        </authorList>
    </citation>
    <scope>NUCLEOTIDE SEQUENCE</scope>
    <source>
        <strain evidence="4">JCM 3302</strain>
    </source>
</reference>
<sequence length="93" mass="9946">MPTDTATLAEVETAVHDITAGALGLSAVGRHDNLLELGVDSLVATRIVAALRTRYGVEIPLILLFEHPEIAEFAESVHDLVLELDLVQSGTED</sequence>
<dbReference type="AlphaFoldDB" id="A0A919DTZ5"/>
<dbReference type="SUPFAM" id="SSF47336">
    <property type="entry name" value="ACP-like"/>
    <property type="match status" value="1"/>
</dbReference>
<protein>
    <recommendedName>
        <fullName evidence="3">Carrier domain-containing protein</fullName>
    </recommendedName>
</protein>
<dbReference type="GO" id="GO:0005737">
    <property type="term" value="C:cytoplasm"/>
    <property type="evidence" value="ECO:0007669"/>
    <property type="project" value="TreeGrafter"/>
</dbReference>
<dbReference type="PANTHER" id="PTHR45527:SF1">
    <property type="entry name" value="FATTY ACID SYNTHASE"/>
    <property type="match status" value="1"/>
</dbReference>
<reference evidence="4" key="1">
    <citation type="journal article" date="2014" name="Int. J. Syst. Evol. Microbiol.">
        <title>Complete genome sequence of Corynebacterium casei LMG S-19264T (=DSM 44701T), isolated from a smear-ripened cheese.</title>
        <authorList>
            <consortium name="US DOE Joint Genome Institute (JGI-PGF)"/>
            <person name="Walter F."/>
            <person name="Albersmeier A."/>
            <person name="Kalinowski J."/>
            <person name="Ruckert C."/>
        </authorList>
    </citation>
    <scope>NUCLEOTIDE SEQUENCE</scope>
    <source>
        <strain evidence="4">JCM 3302</strain>
    </source>
</reference>
<keyword evidence="5" id="KW-1185">Reference proteome</keyword>
<dbReference type="PROSITE" id="PS00012">
    <property type="entry name" value="PHOSPHOPANTETHEINE"/>
    <property type="match status" value="1"/>
</dbReference>
<dbReference type="Gene3D" id="1.10.1200.10">
    <property type="entry name" value="ACP-like"/>
    <property type="match status" value="1"/>
</dbReference>
<accession>A0A919DTZ5</accession>
<dbReference type="EMBL" id="BNBC01000016">
    <property type="protein sequence ID" value="GHE78645.1"/>
    <property type="molecule type" value="Genomic_DNA"/>
</dbReference>
<gene>
    <name evidence="4" type="ORF">GCM10014715_37370</name>
</gene>
<dbReference type="PANTHER" id="PTHR45527">
    <property type="entry name" value="NONRIBOSOMAL PEPTIDE SYNTHETASE"/>
    <property type="match status" value="1"/>
</dbReference>
<dbReference type="InterPro" id="IPR006162">
    <property type="entry name" value="Ppantetheine_attach_site"/>
</dbReference>
<comment type="caution">
    <text evidence="4">The sequence shown here is derived from an EMBL/GenBank/DDBJ whole genome shotgun (WGS) entry which is preliminary data.</text>
</comment>
<evidence type="ECO:0000313" key="4">
    <source>
        <dbReference type="EMBL" id="GHE78645.1"/>
    </source>
</evidence>
<evidence type="ECO:0000259" key="3">
    <source>
        <dbReference type="PROSITE" id="PS50075"/>
    </source>
</evidence>
<dbReference type="Proteomes" id="UP000641386">
    <property type="component" value="Unassembled WGS sequence"/>
</dbReference>
<dbReference type="SMART" id="SM00823">
    <property type="entry name" value="PKS_PP"/>
    <property type="match status" value="1"/>
</dbReference>
<evidence type="ECO:0000256" key="2">
    <source>
        <dbReference type="ARBA" id="ARBA00022553"/>
    </source>
</evidence>
<keyword evidence="2" id="KW-0597">Phosphoprotein</keyword>
<evidence type="ECO:0000313" key="5">
    <source>
        <dbReference type="Proteomes" id="UP000641386"/>
    </source>
</evidence>
<feature type="domain" description="Carrier" evidence="3">
    <location>
        <begin position="6"/>
        <end position="81"/>
    </location>
</feature>
<dbReference type="PROSITE" id="PS50075">
    <property type="entry name" value="CARRIER"/>
    <property type="match status" value="1"/>
</dbReference>
<dbReference type="RefSeq" id="WP_189901642.1">
    <property type="nucleotide sequence ID" value="NZ_BNBC01000016.1"/>
</dbReference>
<dbReference type="GO" id="GO:0017000">
    <property type="term" value="P:antibiotic biosynthetic process"/>
    <property type="evidence" value="ECO:0007669"/>
    <property type="project" value="UniProtKB-ARBA"/>
</dbReference>
<organism evidence="4 5">
    <name type="scientific">Streptomyces spiralis</name>
    <dbReference type="NCBI Taxonomy" id="66376"/>
    <lineage>
        <taxon>Bacteria</taxon>
        <taxon>Bacillati</taxon>
        <taxon>Actinomycetota</taxon>
        <taxon>Actinomycetes</taxon>
        <taxon>Kitasatosporales</taxon>
        <taxon>Streptomycetaceae</taxon>
        <taxon>Streptomyces</taxon>
    </lineage>
</organism>
<proteinExistence type="predicted"/>
<dbReference type="InterPro" id="IPR020806">
    <property type="entry name" value="PKS_PP-bd"/>
</dbReference>
<dbReference type="InterPro" id="IPR036736">
    <property type="entry name" value="ACP-like_sf"/>
</dbReference>